<reference evidence="1 2" key="1">
    <citation type="submission" date="2014-08" db="EMBL/GenBank/DDBJ databases">
        <authorList>
            <person name="den Bakker H.C."/>
        </authorList>
    </citation>
    <scope>NUCLEOTIDE SEQUENCE [LARGE SCALE GENOMIC DNA]</scope>
    <source>
        <strain evidence="1 2">DSM 18334</strain>
    </source>
</reference>
<reference evidence="1 2" key="2">
    <citation type="submission" date="2014-10" db="EMBL/GenBank/DDBJ databases">
        <title>Comparative genomics of the Paenibacillus odorifer group.</title>
        <authorList>
            <person name="Tsai Y.-C."/>
            <person name="Martin N."/>
            <person name="Korlach J."/>
            <person name="Wiedmann M."/>
        </authorList>
    </citation>
    <scope>NUCLEOTIDE SEQUENCE [LARGE SCALE GENOMIC DNA]</scope>
    <source>
        <strain evidence="1 2">DSM 18334</strain>
    </source>
</reference>
<name>A0A098M7C2_9BACL</name>
<dbReference type="AlphaFoldDB" id="A0A098M7C2"/>
<dbReference type="RefSeq" id="WP_036658605.1">
    <property type="nucleotide sequence ID" value="NZ_JQCR01000003.1"/>
</dbReference>
<keyword evidence="2" id="KW-1185">Reference proteome</keyword>
<accession>A0A098M7C2</accession>
<evidence type="ECO:0000313" key="1">
    <source>
        <dbReference type="EMBL" id="KGE18430.1"/>
    </source>
</evidence>
<sequence>MTQGVPESGLRRNSIYYNLITSINHTIALLVSSSYDDVALFINRANKEIDERHFIETTYIELCREYLKTLTNYLEDNNLLSSNGQDLLKMKE</sequence>
<dbReference type="EMBL" id="JQCR01000003">
    <property type="protein sequence ID" value="KGE18430.1"/>
    <property type="molecule type" value="Genomic_DNA"/>
</dbReference>
<dbReference type="OrthoDB" id="2664569at2"/>
<proteinExistence type="predicted"/>
<dbReference type="Proteomes" id="UP000029734">
    <property type="component" value="Unassembled WGS sequence"/>
</dbReference>
<gene>
    <name evidence="1" type="ORF">PWYN_28430</name>
</gene>
<comment type="caution">
    <text evidence="1">The sequence shown here is derived from an EMBL/GenBank/DDBJ whole genome shotgun (WGS) entry which is preliminary data.</text>
</comment>
<protein>
    <submittedName>
        <fullName evidence="1">Uncharacterized protein</fullName>
    </submittedName>
</protein>
<organism evidence="1 2">
    <name type="scientific">Paenibacillus wynnii</name>
    <dbReference type="NCBI Taxonomy" id="268407"/>
    <lineage>
        <taxon>Bacteria</taxon>
        <taxon>Bacillati</taxon>
        <taxon>Bacillota</taxon>
        <taxon>Bacilli</taxon>
        <taxon>Bacillales</taxon>
        <taxon>Paenibacillaceae</taxon>
        <taxon>Paenibacillus</taxon>
    </lineage>
</organism>
<evidence type="ECO:0000313" key="2">
    <source>
        <dbReference type="Proteomes" id="UP000029734"/>
    </source>
</evidence>